<dbReference type="Pfam" id="PF04854">
    <property type="entry name" value="DUF624"/>
    <property type="match status" value="1"/>
</dbReference>
<feature type="transmembrane region" description="Helical" evidence="1">
    <location>
        <begin position="113"/>
        <end position="135"/>
    </location>
</feature>
<keyword evidence="1" id="KW-0812">Transmembrane</keyword>
<feature type="transmembrane region" description="Helical" evidence="1">
    <location>
        <begin position="20"/>
        <end position="51"/>
    </location>
</feature>
<dbReference type="RefSeq" id="WP_089739980.1">
    <property type="nucleotide sequence ID" value="NZ_FOGL01000004.1"/>
</dbReference>
<feature type="transmembrane region" description="Helical" evidence="1">
    <location>
        <begin position="75"/>
        <end position="93"/>
    </location>
</feature>
<feature type="transmembrane region" description="Helical" evidence="1">
    <location>
        <begin position="176"/>
        <end position="195"/>
    </location>
</feature>
<dbReference type="Proteomes" id="UP000199687">
    <property type="component" value="Unassembled WGS sequence"/>
</dbReference>
<accession>A0A1H9P510</accession>
<proteinExistence type="predicted"/>
<protein>
    <submittedName>
        <fullName evidence="2">Uncharacterized membrane protein YesL</fullName>
    </submittedName>
</protein>
<evidence type="ECO:0000313" key="2">
    <source>
        <dbReference type="EMBL" id="SER42663.1"/>
    </source>
</evidence>
<feature type="transmembrane region" description="Helical" evidence="1">
    <location>
        <begin position="147"/>
        <end position="170"/>
    </location>
</feature>
<sequence length="213" mass="25116">MLGDGFLGKFYFFGETVILLLYVNLLWVCFTLAGLIFFGVGPSTVAMFTVFRKWSMGEDDLPAFKIFWQTYKKEFLRANGLGLFLMLFGYMLYMNFNFFQAEIDWLQQLSRFLLIIAAVVYGIMVIYIFPMYVHYDNKMFAYFKNAILVAVYSPIRTIYLIAACLTLYYLYFVLPVFLFFFGASLSSLVIMWIAYRTFQRLEIRQEKLQETEA</sequence>
<reference evidence="2 3" key="1">
    <citation type="submission" date="2016-10" db="EMBL/GenBank/DDBJ databases">
        <authorList>
            <person name="de Groot N.N."/>
        </authorList>
    </citation>
    <scope>NUCLEOTIDE SEQUENCE [LARGE SCALE GENOMIC DNA]</scope>
    <source>
        <strain evidence="2 3">CGMCC 1.7727</strain>
    </source>
</reference>
<dbReference type="AlphaFoldDB" id="A0A1H9P510"/>
<evidence type="ECO:0000313" key="3">
    <source>
        <dbReference type="Proteomes" id="UP000199687"/>
    </source>
</evidence>
<name>A0A1H9P510_9BACI</name>
<evidence type="ECO:0000256" key="1">
    <source>
        <dbReference type="SAM" id="Phobius"/>
    </source>
</evidence>
<keyword evidence="1" id="KW-0472">Membrane</keyword>
<keyword evidence="1" id="KW-1133">Transmembrane helix</keyword>
<organism evidence="2 3">
    <name type="scientific">Gracilibacillus ureilyticus</name>
    <dbReference type="NCBI Taxonomy" id="531814"/>
    <lineage>
        <taxon>Bacteria</taxon>
        <taxon>Bacillati</taxon>
        <taxon>Bacillota</taxon>
        <taxon>Bacilli</taxon>
        <taxon>Bacillales</taxon>
        <taxon>Bacillaceae</taxon>
        <taxon>Gracilibacillus</taxon>
    </lineage>
</organism>
<dbReference type="STRING" id="531814.SAMN04487944_10482"/>
<dbReference type="EMBL" id="FOGL01000004">
    <property type="protein sequence ID" value="SER42663.1"/>
    <property type="molecule type" value="Genomic_DNA"/>
</dbReference>
<dbReference type="OrthoDB" id="2182676at2"/>
<gene>
    <name evidence="2" type="ORF">SAMN04487944_10482</name>
</gene>
<keyword evidence="3" id="KW-1185">Reference proteome</keyword>
<dbReference type="InterPro" id="IPR006938">
    <property type="entry name" value="DUF624"/>
</dbReference>